<dbReference type="InterPro" id="IPR025110">
    <property type="entry name" value="AMP-bd_C"/>
</dbReference>
<dbReference type="Pfam" id="PF00501">
    <property type="entry name" value="AMP-binding"/>
    <property type="match status" value="1"/>
</dbReference>
<dbReference type="Gene3D" id="3.30.300.30">
    <property type="match status" value="1"/>
</dbReference>
<dbReference type="InterPro" id="IPR013120">
    <property type="entry name" value="FAR_NAD-bd"/>
</dbReference>
<sequence>MNASNQNHEVYGSQQSSAPTHLTEQEKNHLLYTFNDTGALNADYLTLPDLFRETVHKYKNNRAIVCGNDSITYQQLDEQSNKVANYLMSIGISTGSLVPVQLDRSIELIISILGILKSGAAYIPIDYSLPLKRVSYIIADSNAKIIITDNANKDLIAKEVSCISLSDAVVQEQSIEPLSVTISRDDLAYIIYTSGSTGNPKGVMVAHQSIQHLIIWHNKHFNVTSNSSLSFVAGSGFDIAVWEIWSSLVAGSVLYIADNDERINATQLLDYYGRNKITHGFAPTVLVPDIVKESQQKKLSLIYLFTAGEKLKPVNTQGLPYTLVDYYGPTECTVYATFYMVNRTDGLYVSSIGKPIANTQAYVLSPQLDLLPIGAVGELCISGACLSKGYWGQPELTNQKFIAHPFKPGEKLYKTGDLVRWLDDGNIEYIGRIDNQVKIRGYRIELGEIENALVGIPNVSKAVVIAKENNKLYKTLVAFIVLDKKINKMHEPTSTNAIRQHLKQELPGYMIPAHFILTEEMPMNANGKTDLNRLHELPLQHDANNGIITAPETEAEEIITSVWADLLERTEIDTTDNFFDIGGDSLLVAVAVTDITSKMNVKAYMRDLYQYPTIQSLAAILTERKIAVADIPEEDAEPVIELQKDVYLSQDTVITGSFDTNKLINPAHIFLTGVTGFIGINLVEELLTKTNAAIYCLIRAKNEYDALLKINELLDKFHISISEELKKRIVPVIGDLTKKNLGLPDKQFDMLADSIDVIYHSASSVNFIQPYSYMKATNVDGLREIVYFAAHNKLKCLVLLSTISVYSWGHVFTSKTVMTEQDDIKQNILAISKDIGYVRSKYVMEEIADLAASKGLPVITYRLGYAMCHGTSGASAPYQWWAGLVKLCLKHNTYPALTELREGLITVDYMVKSMVHISKNPDAIGLKFNLIASPETNLTLDQFFQLLHKYYPLQLNKLPYKEWRKLWEDNSSCELYPLTSLFKDNMHEGLSTVELYQDTYIWDNTQVKTFLEGSDIKEPIFDKKVLDAYLLYLGISFS</sequence>
<reference evidence="4 5" key="1">
    <citation type="journal article" date="2019" name="Environ. Microbiol.">
        <title>Species interactions and distinct microbial communities in high Arctic permafrost affected cryosols are associated with the CH4 and CO2 gas fluxes.</title>
        <authorList>
            <person name="Altshuler I."/>
            <person name="Hamel J."/>
            <person name="Turney S."/>
            <person name="Magnuson E."/>
            <person name="Levesque R."/>
            <person name="Greer C."/>
            <person name="Whyte L.G."/>
        </authorList>
    </citation>
    <scope>NUCLEOTIDE SEQUENCE [LARGE SCALE GENOMIC DNA]</scope>
    <source>
        <strain evidence="4 5">42</strain>
    </source>
</reference>
<dbReference type="AlphaFoldDB" id="A0A502EI24"/>
<evidence type="ECO:0000313" key="5">
    <source>
        <dbReference type="Proteomes" id="UP000319700"/>
    </source>
</evidence>
<dbReference type="Pfam" id="PF13193">
    <property type="entry name" value="AMP-binding_C"/>
    <property type="match status" value="1"/>
</dbReference>
<dbReference type="InterPro" id="IPR020459">
    <property type="entry name" value="AMP-binding"/>
</dbReference>
<dbReference type="OrthoDB" id="4317020at2"/>
<dbReference type="InterPro" id="IPR036736">
    <property type="entry name" value="ACP-like_sf"/>
</dbReference>
<dbReference type="PRINTS" id="PR00154">
    <property type="entry name" value="AMPBINDING"/>
</dbReference>
<proteinExistence type="predicted"/>
<dbReference type="Proteomes" id="UP000319700">
    <property type="component" value="Unassembled WGS sequence"/>
</dbReference>
<dbReference type="FunFam" id="2.30.38.10:FF:000001">
    <property type="entry name" value="Non-ribosomal peptide synthetase PvdI"/>
    <property type="match status" value="1"/>
</dbReference>
<dbReference type="PANTHER" id="PTHR44845">
    <property type="entry name" value="CARRIER DOMAIN-CONTAINING PROTEIN"/>
    <property type="match status" value="1"/>
</dbReference>
<dbReference type="CDD" id="cd05930">
    <property type="entry name" value="A_NRPS"/>
    <property type="match status" value="1"/>
</dbReference>
<dbReference type="Gene3D" id="3.40.50.980">
    <property type="match status" value="2"/>
</dbReference>
<feature type="domain" description="Carrier" evidence="3">
    <location>
        <begin position="550"/>
        <end position="625"/>
    </location>
</feature>
<gene>
    <name evidence="4" type="ORF">EAH81_20205</name>
</gene>
<evidence type="ECO:0000256" key="1">
    <source>
        <dbReference type="ARBA" id="ARBA00022450"/>
    </source>
</evidence>
<dbReference type="EMBL" id="RCZH01000015">
    <property type="protein sequence ID" value="TPG36146.1"/>
    <property type="molecule type" value="Genomic_DNA"/>
</dbReference>
<accession>A0A502EI24</accession>
<evidence type="ECO:0000259" key="3">
    <source>
        <dbReference type="PROSITE" id="PS50075"/>
    </source>
</evidence>
<organism evidence="4 5">
    <name type="scientific">Flavobacterium pectinovorum</name>
    <dbReference type="NCBI Taxonomy" id="29533"/>
    <lineage>
        <taxon>Bacteria</taxon>
        <taxon>Pseudomonadati</taxon>
        <taxon>Bacteroidota</taxon>
        <taxon>Flavobacteriia</taxon>
        <taxon>Flavobacteriales</taxon>
        <taxon>Flavobacteriaceae</taxon>
        <taxon>Flavobacterium</taxon>
    </lineage>
</organism>
<dbReference type="Gene3D" id="1.10.1200.10">
    <property type="entry name" value="ACP-like"/>
    <property type="match status" value="1"/>
</dbReference>
<evidence type="ECO:0000313" key="4">
    <source>
        <dbReference type="EMBL" id="TPG36146.1"/>
    </source>
</evidence>
<dbReference type="Gene3D" id="3.40.50.720">
    <property type="entry name" value="NAD(P)-binding Rossmann-like Domain"/>
    <property type="match status" value="1"/>
</dbReference>
<dbReference type="InterPro" id="IPR045851">
    <property type="entry name" value="AMP-bd_C_sf"/>
</dbReference>
<evidence type="ECO:0000256" key="2">
    <source>
        <dbReference type="ARBA" id="ARBA00022553"/>
    </source>
</evidence>
<protein>
    <submittedName>
        <fullName evidence="4">Amino acid adenylation domain-containing protein</fullName>
    </submittedName>
</protein>
<dbReference type="RefSeq" id="WP_140510461.1">
    <property type="nucleotide sequence ID" value="NZ_RCZH01000015.1"/>
</dbReference>
<dbReference type="Gene3D" id="2.30.38.10">
    <property type="entry name" value="Luciferase, Domain 3"/>
    <property type="match status" value="1"/>
</dbReference>
<dbReference type="SUPFAM" id="SSF51735">
    <property type="entry name" value="NAD(P)-binding Rossmann-fold domains"/>
    <property type="match status" value="1"/>
</dbReference>
<dbReference type="InterPro" id="IPR009081">
    <property type="entry name" value="PP-bd_ACP"/>
</dbReference>
<dbReference type="PROSITE" id="PS50075">
    <property type="entry name" value="CARRIER"/>
    <property type="match status" value="1"/>
</dbReference>
<keyword evidence="2" id="KW-0597">Phosphoprotein</keyword>
<dbReference type="PANTHER" id="PTHR44845:SF6">
    <property type="entry name" value="BETA-ALANINE-ACTIVATING ENZYME"/>
    <property type="match status" value="1"/>
</dbReference>
<name>A0A502EI24_9FLAO</name>
<dbReference type="Pfam" id="PF07993">
    <property type="entry name" value="NAD_binding_4"/>
    <property type="match status" value="1"/>
</dbReference>
<keyword evidence="5" id="KW-1185">Reference proteome</keyword>
<dbReference type="Pfam" id="PF00550">
    <property type="entry name" value="PP-binding"/>
    <property type="match status" value="1"/>
</dbReference>
<dbReference type="InterPro" id="IPR010071">
    <property type="entry name" value="AA_adenyl_dom"/>
</dbReference>
<dbReference type="InterPro" id="IPR036291">
    <property type="entry name" value="NAD(P)-bd_dom_sf"/>
</dbReference>
<dbReference type="FunFam" id="3.40.50.980:FF:000001">
    <property type="entry name" value="Non-ribosomal peptide synthetase"/>
    <property type="match status" value="1"/>
</dbReference>
<dbReference type="PROSITE" id="PS00455">
    <property type="entry name" value="AMP_BINDING"/>
    <property type="match status" value="1"/>
</dbReference>
<dbReference type="InterPro" id="IPR010080">
    <property type="entry name" value="Thioester_reductase-like_dom"/>
</dbReference>
<dbReference type="SUPFAM" id="SSF56801">
    <property type="entry name" value="Acetyl-CoA synthetase-like"/>
    <property type="match status" value="1"/>
</dbReference>
<dbReference type="InterPro" id="IPR000873">
    <property type="entry name" value="AMP-dep_synth/lig_dom"/>
</dbReference>
<keyword evidence="1" id="KW-0596">Phosphopantetheine</keyword>
<comment type="caution">
    <text evidence="4">The sequence shown here is derived from an EMBL/GenBank/DDBJ whole genome shotgun (WGS) entry which is preliminary data.</text>
</comment>
<dbReference type="SUPFAM" id="SSF47336">
    <property type="entry name" value="ACP-like"/>
    <property type="match status" value="1"/>
</dbReference>
<dbReference type="InterPro" id="IPR020845">
    <property type="entry name" value="AMP-binding_CS"/>
</dbReference>
<dbReference type="NCBIfam" id="TIGR01733">
    <property type="entry name" value="AA-adenyl-dom"/>
    <property type="match status" value="1"/>
</dbReference>
<dbReference type="NCBIfam" id="TIGR01746">
    <property type="entry name" value="Thioester-redct"/>
    <property type="match status" value="1"/>
</dbReference>